<name>A0A9P8L7R1_9PEZI</name>
<dbReference type="AlphaFoldDB" id="A0A9P8L7R1"/>
<proteinExistence type="predicted"/>
<dbReference type="SUPFAM" id="SSF56112">
    <property type="entry name" value="Protein kinase-like (PK-like)"/>
    <property type="match status" value="1"/>
</dbReference>
<evidence type="ECO:0000313" key="3">
    <source>
        <dbReference type="EMBL" id="KAH0553019.1"/>
    </source>
</evidence>
<reference evidence="3" key="1">
    <citation type="submission" date="2021-03" db="EMBL/GenBank/DDBJ databases">
        <title>Comparative genomics and phylogenomic investigation of the class Geoglossomycetes provide insights into ecological specialization and systematics.</title>
        <authorList>
            <person name="Melie T."/>
            <person name="Pirro S."/>
            <person name="Miller A.N."/>
            <person name="Quandt A."/>
        </authorList>
    </citation>
    <scope>NUCLEOTIDE SEQUENCE</scope>
    <source>
        <strain evidence="3">CAQ_001_2017</strain>
    </source>
</reference>
<feature type="transmembrane region" description="Helical" evidence="1">
    <location>
        <begin position="292"/>
        <end position="309"/>
    </location>
</feature>
<comment type="caution">
    <text evidence="3">The sequence shown here is derived from an EMBL/GenBank/DDBJ whole genome shotgun (WGS) entry which is preliminary data.</text>
</comment>
<evidence type="ECO:0000256" key="1">
    <source>
        <dbReference type="SAM" id="Phobius"/>
    </source>
</evidence>
<keyword evidence="4" id="KW-1185">Reference proteome</keyword>
<dbReference type="Pfam" id="PF01636">
    <property type="entry name" value="APH"/>
    <property type="match status" value="1"/>
</dbReference>
<keyword evidence="1" id="KW-0472">Membrane</keyword>
<dbReference type="PANTHER" id="PTHR21310:SF37">
    <property type="entry name" value="AMINOGLYCOSIDE PHOSPHOTRANSFERASE DOMAIN-CONTAINING PROTEIN"/>
    <property type="match status" value="1"/>
</dbReference>
<sequence>MAKNNPLRLGSFIIIEFLDGIPLGEVMKNANEADLKAIYRQISRVLLDLSGLEGNLIGSLTLDDNSSTCLSNWPLTRNLNELFRLSNIRVDMPKGRTFGSSVEYAVELCNHHFTELRSRPNDDNRVGSAACNLVHNTISRFVQDGNRFTLVCDDLGPGNMLWKDGQISGLFDLEFSYFAPPIFNCVTLDWLVSQDPRGDSPELDFLKFLWFLDELEQVEKEKGLRPDMSNSIKRSLDDNTFWYIRALKSTFRIDHIYLKKLQHLSAMYRDAVNGGSRCNEKLGRSREQVKDAIMLGFFIGTAILSVYLWRRRG</sequence>
<dbReference type="Proteomes" id="UP000750711">
    <property type="component" value="Unassembled WGS sequence"/>
</dbReference>
<dbReference type="PANTHER" id="PTHR21310">
    <property type="entry name" value="AMINOGLYCOSIDE PHOSPHOTRANSFERASE-RELATED-RELATED"/>
    <property type="match status" value="1"/>
</dbReference>
<dbReference type="Gene3D" id="3.90.1200.10">
    <property type="match status" value="1"/>
</dbReference>
<dbReference type="EMBL" id="JAGHQM010001643">
    <property type="protein sequence ID" value="KAH0553019.1"/>
    <property type="molecule type" value="Genomic_DNA"/>
</dbReference>
<organism evidence="3 4">
    <name type="scientific">Trichoglossum hirsutum</name>
    <dbReference type="NCBI Taxonomy" id="265104"/>
    <lineage>
        <taxon>Eukaryota</taxon>
        <taxon>Fungi</taxon>
        <taxon>Dikarya</taxon>
        <taxon>Ascomycota</taxon>
        <taxon>Pezizomycotina</taxon>
        <taxon>Geoglossomycetes</taxon>
        <taxon>Geoglossales</taxon>
        <taxon>Geoglossaceae</taxon>
        <taxon>Trichoglossum</taxon>
    </lineage>
</organism>
<protein>
    <recommendedName>
        <fullName evidence="2">Aminoglycoside phosphotransferase domain-containing protein</fullName>
    </recommendedName>
</protein>
<feature type="domain" description="Aminoglycoside phosphotransferase" evidence="2">
    <location>
        <begin position="12"/>
        <end position="186"/>
    </location>
</feature>
<evidence type="ECO:0000313" key="4">
    <source>
        <dbReference type="Proteomes" id="UP000750711"/>
    </source>
</evidence>
<dbReference type="InterPro" id="IPR051678">
    <property type="entry name" value="AGP_Transferase"/>
</dbReference>
<keyword evidence="1" id="KW-0812">Transmembrane</keyword>
<evidence type="ECO:0000259" key="2">
    <source>
        <dbReference type="Pfam" id="PF01636"/>
    </source>
</evidence>
<gene>
    <name evidence="3" type="ORF">GP486_006784</name>
</gene>
<accession>A0A9P8L7R1</accession>
<keyword evidence="1" id="KW-1133">Transmembrane helix</keyword>
<dbReference type="InterPro" id="IPR002575">
    <property type="entry name" value="Aminoglycoside_PTrfase"/>
</dbReference>
<dbReference type="InterPro" id="IPR011009">
    <property type="entry name" value="Kinase-like_dom_sf"/>
</dbReference>